<keyword evidence="2" id="KW-1133">Transmembrane helix</keyword>
<gene>
    <name evidence="3" type="ORF">ABWK59_18345</name>
</gene>
<proteinExistence type="predicted"/>
<feature type="compositionally biased region" description="Low complexity" evidence="1">
    <location>
        <begin position="7"/>
        <end position="22"/>
    </location>
</feature>
<protein>
    <submittedName>
        <fullName evidence="3">Uncharacterized protein</fullName>
    </submittedName>
</protein>
<feature type="region of interest" description="Disordered" evidence="1">
    <location>
        <begin position="1"/>
        <end position="66"/>
    </location>
</feature>
<dbReference type="AlphaFoldDB" id="A0AAU8JXR4"/>
<organism evidence="3">
    <name type="scientific">Kitasatospora camelliae</name>
    <dbReference type="NCBI Taxonomy" id="3156397"/>
    <lineage>
        <taxon>Bacteria</taxon>
        <taxon>Bacillati</taxon>
        <taxon>Actinomycetota</taxon>
        <taxon>Actinomycetes</taxon>
        <taxon>Kitasatosporales</taxon>
        <taxon>Streptomycetaceae</taxon>
        <taxon>Kitasatospora</taxon>
    </lineage>
</organism>
<dbReference type="EMBL" id="CP159872">
    <property type="protein sequence ID" value="XCM80735.1"/>
    <property type="molecule type" value="Genomic_DNA"/>
</dbReference>
<dbReference type="RefSeq" id="WP_354641670.1">
    <property type="nucleotide sequence ID" value="NZ_CP159872.1"/>
</dbReference>
<reference evidence="3" key="1">
    <citation type="submission" date="2024-06" db="EMBL/GenBank/DDBJ databases">
        <title>The genome sequences of Kitasatospora sp. strain HUAS MG31.</title>
        <authorList>
            <person name="Mo P."/>
        </authorList>
    </citation>
    <scope>NUCLEOTIDE SEQUENCE</scope>
    <source>
        <strain evidence="3">HUAS MG31</strain>
    </source>
</reference>
<sequence>MTDIESTTPAPAEPGTPTAPAEPGTPPAPVEAGAPAVPVDPADLPAPEASADLGTPPGRPAGRPGSRTLLRGAAAVLVAALVGVGIGEAVLAIHYDENRPAVAAVAKPAPSTPAAPEWGAQSNGNHFGRLRDLLLPVPTGYTLGPDAGALGNDSELGREQLDKRMEKNLDGVPNQYRDRVKGAWEALHQKGSGIRTYRSGGADLLVEMYLDQFNQQAVTQTTELYGAMVDDTGVFRHGPAVPGHDAARCVLPPLRAGDELDFMHCFSAEGDLLVTMNVSGTAPLNQDKVVDLFRQQLDRLARPGASV</sequence>
<evidence type="ECO:0000313" key="3">
    <source>
        <dbReference type="EMBL" id="XCM80735.1"/>
    </source>
</evidence>
<keyword evidence="2" id="KW-0812">Transmembrane</keyword>
<keyword evidence="2" id="KW-0472">Membrane</keyword>
<evidence type="ECO:0000256" key="1">
    <source>
        <dbReference type="SAM" id="MobiDB-lite"/>
    </source>
</evidence>
<accession>A0AAU8JXR4</accession>
<feature type="compositionally biased region" description="Low complexity" evidence="1">
    <location>
        <begin position="30"/>
        <end position="66"/>
    </location>
</feature>
<feature type="transmembrane region" description="Helical" evidence="2">
    <location>
        <begin position="69"/>
        <end position="95"/>
    </location>
</feature>
<evidence type="ECO:0000256" key="2">
    <source>
        <dbReference type="SAM" id="Phobius"/>
    </source>
</evidence>
<name>A0AAU8JXR4_9ACTN</name>
<dbReference type="KEGG" id="kcm:ABWK59_18345"/>